<feature type="domain" description="PDZ" evidence="9">
    <location>
        <begin position="1136"/>
        <end position="1194"/>
    </location>
</feature>
<evidence type="ECO:0000256" key="4">
    <source>
        <dbReference type="ARBA" id="ARBA00023175"/>
    </source>
</evidence>
<dbReference type="GO" id="GO:0005524">
    <property type="term" value="F:ATP binding"/>
    <property type="evidence" value="ECO:0007669"/>
    <property type="project" value="UniProtKB-UniRule"/>
</dbReference>
<dbReference type="InterPro" id="IPR001609">
    <property type="entry name" value="Myosin_head_motor_dom-like"/>
</dbReference>
<dbReference type="GO" id="GO:0007015">
    <property type="term" value="P:actin filament organization"/>
    <property type="evidence" value="ECO:0007669"/>
    <property type="project" value="TreeGrafter"/>
</dbReference>
<keyword evidence="1 6" id="KW-0547">Nucleotide-binding</keyword>
<dbReference type="InterPro" id="IPR001478">
    <property type="entry name" value="PDZ"/>
</dbReference>
<dbReference type="Gene3D" id="3.40.850.10">
    <property type="entry name" value="Kinesin motor domain"/>
    <property type="match status" value="1"/>
</dbReference>
<evidence type="ECO:0000256" key="6">
    <source>
        <dbReference type="PROSITE-ProRule" id="PRU00782"/>
    </source>
</evidence>
<gene>
    <name evidence="11" type="ORF">AB1Y20_009519</name>
</gene>
<dbReference type="Gene3D" id="1.10.10.820">
    <property type="match status" value="1"/>
</dbReference>
<dbReference type="PROSITE" id="PS50020">
    <property type="entry name" value="WW_DOMAIN_2"/>
    <property type="match status" value="1"/>
</dbReference>
<dbReference type="Gene3D" id="1.20.120.720">
    <property type="entry name" value="Myosin VI head, motor domain, U50 subdomain"/>
    <property type="match status" value="1"/>
</dbReference>
<dbReference type="GO" id="GO:0000146">
    <property type="term" value="F:microfilament motor activity"/>
    <property type="evidence" value="ECO:0007669"/>
    <property type="project" value="TreeGrafter"/>
</dbReference>
<dbReference type="GO" id="GO:0016459">
    <property type="term" value="C:myosin complex"/>
    <property type="evidence" value="ECO:0007669"/>
    <property type="project" value="UniProtKB-KW"/>
</dbReference>
<feature type="compositionally biased region" description="Basic and acidic residues" evidence="7">
    <location>
        <begin position="767"/>
        <end position="795"/>
    </location>
</feature>
<evidence type="ECO:0000313" key="12">
    <source>
        <dbReference type="Proteomes" id="UP001515480"/>
    </source>
</evidence>
<evidence type="ECO:0000313" key="11">
    <source>
        <dbReference type="EMBL" id="KAL1528158.1"/>
    </source>
</evidence>
<feature type="region of interest" description="Disordered" evidence="7">
    <location>
        <begin position="1222"/>
        <end position="1269"/>
    </location>
</feature>
<comment type="similarity">
    <text evidence="6">Belongs to the TRAFAC class myosin-kinesin ATPase superfamily. Myosin family.</text>
</comment>
<dbReference type="InterPro" id="IPR001202">
    <property type="entry name" value="WW_dom"/>
</dbReference>
<evidence type="ECO:0000259" key="10">
    <source>
        <dbReference type="PROSITE" id="PS51456"/>
    </source>
</evidence>
<keyword evidence="2 6" id="KW-0067">ATP-binding</keyword>
<feature type="binding site" evidence="6">
    <location>
        <begin position="111"/>
        <end position="118"/>
    </location>
    <ligand>
        <name>ATP</name>
        <dbReference type="ChEBI" id="CHEBI:30616"/>
    </ligand>
</feature>
<keyword evidence="12" id="KW-1185">Reference proteome</keyword>
<dbReference type="EMBL" id="JBGBPQ010000002">
    <property type="protein sequence ID" value="KAL1528158.1"/>
    <property type="molecule type" value="Genomic_DNA"/>
</dbReference>
<evidence type="ECO:0000256" key="2">
    <source>
        <dbReference type="ARBA" id="ARBA00022840"/>
    </source>
</evidence>
<evidence type="ECO:0000256" key="5">
    <source>
        <dbReference type="ARBA" id="ARBA00023203"/>
    </source>
</evidence>
<name>A0AB34K4G8_PRYPA</name>
<dbReference type="Pfam" id="PF17820">
    <property type="entry name" value="PDZ_6"/>
    <property type="match status" value="1"/>
</dbReference>
<dbReference type="Pfam" id="PF00397">
    <property type="entry name" value="WW"/>
    <property type="match status" value="1"/>
</dbReference>
<dbReference type="InterPro" id="IPR036034">
    <property type="entry name" value="PDZ_sf"/>
</dbReference>
<dbReference type="PANTHER" id="PTHR13140">
    <property type="entry name" value="MYOSIN"/>
    <property type="match status" value="1"/>
</dbReference>
<feature type="region of interest" description="Disordered" evidence="7">
    <location>
        <begin position="702"/>
        <end position="822"/>
    </location>
</feature>
<reference evidence="11 12" key="1">
    <citation type="journal article" date="2024" name="Science">
        <title>Giant polyketide synthase enzymes in the biosynthesis of giant marine polyether toxins.</title>
        <authorList>
            <person name="Fallon T.R."/>
            <person name="Shende V.V."/>
            <person name="Wierzbicki I.H."/>
            <person name="Pendleton A.L."/>
            <person name="Watervoot N.F."/>
            <person name="Auber R.P."/>
            <person name="Gonzalez D.J."/>
            <person name="Wisecaver J.H."/>
            <person name="Moore B.S."/>
        </authorList>
    </citation>
    <scope>NUCLEOTIDE SEQUENCE [LARGE SCALE GENOMIC DNA]</scope>
    <source>
        <strain evidence="11 12">12B1</strain>
    </source>
</reference>
<sequence length="1374" mass="152809">MERRESYHDPDSDFGPGVAELSALKSVEDEHLLLNTKQRYDAGHIYTRSGRLLLAVNPYRQLPLYSEQMLTKYKNSLQPQAELAPHVYAVASSAHLGMLQNSMSQSVIISGESGAGKTETAKILLQYLAAVSAQSGGDLHNRVLQTNPIMESFGCAKTVRNNNSSRFGKFLTLQFSATGRMQGAFIRTYLLEKSRITSQLDGEQNYHVLYLVAKAKMGGVDSFKYLNVKSSALNWDEFPCSFDALLGAIAVIPQVAAMGESTWNILQAVLHLGNIEFAGSGEDDAVVLDKAEIQKAGALLKCDPELLIKALCTLNIKAGLDWIARPQTVNVAKSAIHALARALYSKLFEKIVTATNESLMYGGDSRYFIGAVDIFGFESFAKNSLEQLCINFANEKLQRMFIAAVFESVLAEYKKENIDVAAMTYEDNSAVVSLIEDTPSGLLTLLSEECFFPNGSDAGWLGKIKEAHRKHSCFADDRRDKESFTVTHYPGKVTYDSRGFLEKNKDPLSQDVTVLMQFSDDELLAEIFKEKADPSGQKRFKSARFIGVIDSFRKSLAELLETLNATKTHFIRCVKPNENKRPNDFNKDVMLRQLYTSGVVQAVMSTRKGFPDHLLFEEILNRFQLVLPKGGPREGKAGVKSMLDAANVPEAKYRLGKTKVFLGVGVLDKLEQTRMEYLATKALRMQVLARIYLAKREMKRRRDEAERKRRIEEEKKRKEEEEKRRIEEEKRRKEEEERAKKEEEERKAKEAEEKDRQERFRRARQLSFERKTAKKKREENEKKKAGEEAAKRAEEEAAAAKNSMVEGRKSSQQLADEEAVQPSEEFAKKLENFQQDVAEGISVASSEMMNVAVVSDIGWKNAQGENAETDVWAQYDFKCAVSDVLEYAEYLGMDIKEDAHLLWIADEALQAPEPQGWEQRLDPKGGVYYYHPTTGMSLNQHPLDHHYQQFYLQMKAQYDAMYQGNAATASSAPVEAAAPEMADPSPSPIQPLVSTPSEEDTKKKKGGVFGMFGGKSTNKAGGAAPLEEMWQISVDLQRQTDGLGIGLTLDNIIVEVELGGSVHAQGELKYGDQIVEVDGNPLNGRMLKDVIVPKRVHQLVVRYSRMSSQPPSPRRVRARKVEVQPGAAPRRIEEVEVVISREAGTGRLGFGIDAMNTIVEVDKNGPVADKLKIGDKILAVDDKVLNYKKFVEVVGPGDTHKLRVARLRAAAADPAAVSSKSKKEQAFMLKKSKSKRNSRASERSDRADNLSMPQGGGASTKAPSSSMPALREVKLLKTTDETKIGAVFHRSDDAFDKSFFNVEGSSVQPIIKKVDPGSMAENSGLVPGDIVLSVNGISGLSNFQVVEMLRKGAGEFHLVVISGRQVQDHINTSR</sequence>
<dbReference type="GO" id="GO:0051015">
    <property type="term" value="F:actin filament binding"/>
    <property type="evidence" value="ECO:0007669"/>
    <property type="project" value="TreeGrafter"/>
</dbReference>
<keyword evidence="4 6" id="KW-0505">Motor protein</keyword>
<dbReference type="SUPFAM" id="SSF51045">
    <property type="entry name" value="WW domain"/>
    <property type="match status" value="1"/>
</dbReference>
<dbReference type="Pfam" id="PF00063">
    <property type="entry name" value="Myosin_head"/>
    <property type="match status" value="1"/>
</dbReference>
<dbReference type="SMART" id="SM00228">
    <property type="entry name" value="PDZ"/>
    <property type="match status" value="3"/>
</dbReference>
<evidence type="ECO:0000256" key="1">
    <source>
        <dbReference type="ARBA" id="ARBA00022741"/>
    </source>
</evidence>
<dbReference type="SUPFAM" id="SSF50156">
    <property type="entry name" value="PDZ domain-like"/>
    <property type="match status" value="3"/>
</dbReference>
<keyword evidence="5 6" id="KW-0009">Actin-binding</keyword>
<dbReference type="Gene3D" id="1.20.58.530">
    <property type="match status" value="1"/>
</dbReference>
<dbReference type="PANTHER" id="PTHR13140:SF706">
    <property type="entry name" value="DILUTE CLASS UNCONVENTIONAL MYOSIN, ISOFORM C"/>
    <property type="match status" value="1"/>
</dbReference>
<dbReference type="GO" id="GO:0016020">
    <property type="term" value="C:membrane"/>
    <property type="evidence" value="ECO:0007669"/>
    <property type="project" value="TreeGrafter"/>
</dbReference>
<dbReference type="SMART" id="SM00456">
    <property type="entry name" value="WW"/>
    <property type="match status" value="1"/>
</dbReference>
<proteinExistence type="inferred from homology"/>
<comment type="caution">
    <text evidence="11">The sequence shown here is derived from an EMBL/GenBank/DDBJ whole genome shotgun (WGS) entry which is preliminary data.</text>
</comment>
<dbReference type="InterPro" id="IPR027417">
    <property type="entry name" value="P-loop_NTPase"/>
</dbReference>
<feature type="compositionally biased region" description="Basic and acidic residues" evidence="7">
    <location>
        <begin position="702"/>
        <end position="760"/>
    </location>
</feature>
<evidence type="ECO:0000259" key="9">
    <source>
        <dbReference type="PROSITE" id="PS50106"/>
    </source>
</evidence>
<dbReference type="InterPro" id="IPR036961">
    <property type="entry name" value="Kinesin_motor_dom_sf"/>
</dbReference>
<feature type="domain" description="Myosin motor" evidence="10">
    <location>
        <begin position="16"/>
        <end position="675"/>
    </location>
</feature>
<dbReference type="Proteomes" id="UP001515480">
    <property type="component" value="Unassembled WGS sequence"/>
</dbReference>
<feature type="domain" description="WW" evidence="8">
    <location>
        <begin position="911"/>
        <end position="944"/>
    </location>
</feature>
<feature type="domain" description="PDZ" evidence="9">
    <location>
        <begin position="1272"/>
        <end position="1364"/>
    </location>
</feature>
<dbReference type="CDD" id="cd00124">
    <property type="entry name" value="MYSc"/>
    <property type="match status" value="1"/>
</dbReference>
<dbReference type="CDD" id="cd00136">
    <property type="entry name" value="PDZ_canonical"/>
    <property type="match status" value="1"/>
</dbReference>
<dbReference type="InterPro" id="IPR036020">
    <property type="entry name" value="WW_dom_sf"/>
</dbReference>
<feature type="compositionally biased region" description="Basic and acidic residues" evidence="7">
    <location>
        <begin position="1239"/>
        <end position="1248"/>
    </location>
</feature>
<dbReference type="Gene3D" id="3.30.1470.10">
    <property type="entry name" value="Photosystem I PsaD, reaction center subunit II"/>
    <property type="match status" value="1"/>
</dbReference>
<dbReference type="SUPFAM" id="SSF52540">
    <property type="entry name" value="P-loop containing nucleoside triphosphate hydrolases"/>
    <property type="match status" value="1"/>
</dbReference>
<dbReference type="PROSITE" id="PS50106">
    <property type="entry name" value="PDZ"/>
    <property type="match status" value="3"/>
</dbReference>
<dbReference type="Gene3D" id="2.30.42.10">
    <property type="match status" value="2"/>
</dbReference>
<dbReference type="PROSITE" id="PS50096">
    <property type="entry name" value="IQ"/>
    <property type="match status" value="1"/>
</dbReference>
<dbReference type="PRINTS" id="PR00193">
    <property type="entry name" value="MYOSINHEAVY"/>
</dbReference>
<accession>A0AB34K4G8</accession>
<protein>
    <submittedName>
        <fullName evidence="11">Uncharacterized protein</fullName>
    </submittedName>
</protein>
<dbReference type="Gene3D" id="1.20.5.4820">
    <property type="match status" value="1"/>
</dbReference>
<feature type="compositionally biased region" description="Low complexity" evidence="7">
    <location>
        <begin position="973"/>
        <end position="982"/>
    </location>
</feature>
<keyword evidence="3 6" id="KW-0518">Myosin</keyword>
<dbReference type="PROSITE" id="PS51456">
    <property type="entry name" value="MYOSIN_MOTOR"/>
    <property type="match status" value="1"/>
</dbReference>
<feature type="domain" description="PDZ" evidence="9">
    <location>
        <begin position="1033"/>
        <end position="1091"/>
    </location>
</feature>
<evidence type="ECO:0000256" key="3">
    <source>
        <dbReference type="ARBA" id="ARBA00023123"/>
    </source>
</evidence>
<evidence type="ECO:0000259" key="8">
    <source>
        <dbReference type="PROSITE" id="PS50020"/>
    </source>
</evidence>
<dbReference type="InterPro" id="IPR041489">
    <property type="entry name" value="PDZ_6"/>
</dbReference>
<dbReference type="GO" id="GO:0005737">
    <property type="term" value="C:cytoplasm"/>
    <property type="evidence" value="ECO:0007669"/>
    <property type="project" value="TreeGrafter"/>
</dbReference>
<organism evidence="11 12">
    <name type="scientific">Prymnesium parvum</name>
    <name type="common">Toxic golden alga</name>
    <dbReference type="NCBI Taxonomy" id="97485"/>
    <lineage>
        <taxon>Eukaryota</taxon>
        <taxon>Haptista</taxon>
        <taxon>Haptophyta</taxon>
        <taxon>Prymnesiophyceae</taxon>
        <taxon>Prymnesiales</taxon>
        <taxon>Prymnesiaceae</taxon>
        <taxon>Prymnesium</taxon>
    </lineage>
</organism>
<dbReference type="SMART" id="SM00242">
    <property type="entry name" value="MYSc"/>
    <property type="match status" value="1"/>
</dbReference>
<feature type="region of interest" description="Actin-binding" evidence="6">
    <location>
        <begin position="556"/>
        <end position="578"/>
    </location>
</feature>
<feature type="region of interest" description="Disordered" evidence="7">
    <location>
        <begin position="973"/>
        <end position="1016"/>
    </location>
</feature>
<evidence type="ECO:0000256" key="7">
    <source>
        <dbReference type="SAM" id="MobiDB-lite"/>
    </source>
</evidence>
<dbReference type="CDD" id="cd00201">
    <property type="entry name" value="WW"/>
    <property type="match status" value="1"/>
</dbReference>